<name>A0A7S8HEZ5_9BACI</name>
<keyword evidence="1" id="KW-0472">Membrane</keyword>
<feature type="transmembrane region" description="Helical" evidence="1">
    <location>
        <begin position="130"/>
        <end position="150"/>
    </location>
</feature>
<proteinExistence type="predicted"/>
<dbReference type="EMBL" id="CP049742">
    <property type="protein sequence ID" value="QPC45996.1"/>
    <property type="molecule type" value="Genomic_DNA"/>
</dbReference>
<dbReference type="PIRSF" id="PIRSF037259">
    <property type="entry name" value="EcsB_ABC"/>
    <property type="match status" value="1"/>
</dbReference>
<reference evidence="2 3" key="1">
    <citation type="submission" date="2019-07" db="EMBL/GenBank/DDBJ databases">
        <title>Genome sequence of 2 isolates from Red Sea Mangroves.</title>
        <authorList>
            <person name="Sefrji F."/>
            <person name="Michoud G."/>
            <person name="Merlino G."/>
            <person name="Daffonchio D."/>
        </authorList>
    </citation>
    <scope>NUCLEOTIDE SEQUENCE [LARGE SCALE GENOMIC DNA]</scope>
    <source>
        <strain evidence="2 3">R1DC41</strain>
    </source>
</reference>
<feature type="transmembrane region" description="Helical" evidence="1">
    <location>
        <begin position="279"/>
        <end position="299"/>
    </location>
</feature>
<gene>
    <name evidence="2" type="ORF">G8O30_03010</name>
</gene>
<feature type="transmembrane region" description="Helical" evidence="1">
    <location>
        <begin position="184"/>
        <end position="201"/>
    </location>
</feature>
<feature type="transmembrane region" description="Helical" evidence="1">
    <location>
        <begin position="373"/>
        <end position="392"/>
    </location>
</feature>
<dbReference type="RefSeq" id="WP_239673519.1">
    <property type="nucleotide sequence ID" value="NZ_CP049742.1"/>
</dbReference>
<evidence type="ECO:0000313" key="3">
    <source>
        <dbReference type="Proteomes" id="UP000593626"/>
    </source>
</evidence>
<dbReference type="GO" id="GO:0016020">
    <property type="term" value="C:membrane"/>
    <property type="evidence" value="ECO:0007669"/>
    <property type="project" value="InterPro"/>
</dbReference>
<dbReference type="Pfam" id="PF05975">
    <property type="entry name" value="EcsB"/>
    <property type="match status" value="1"/>
</dbReference>
<feature type="transmembrane region" description="Helical" evidence="1">
    <location>
        <begin position="162"/>
        <end position="178"/>
    </location>
</feature>
<keyword evidence="1" id="KW-1133">Transmembrane helix</keyword>
<feature type="transmembrane region" description="Helical" evidence="1">
    <location>
        <begin position="27"/>
        <end position="46"/>
    </location>
</feature>
<organism evidence="2 3">
    <name type="scientific">Mangrovibacillus cuniculi</name>
    <dbReference type="NCBI Taxonomy" id="2593652"/>
    <lineage>
        <taxon>Bacteria</taxon>
        <taxon>Bacillati</taxon>
        <taxon>Bacillota</taxon>
        <taxon>Bacilli</taxon>
        <taxon>Bacillales</taxon>
        <taxon>Bacillaceae</taxon>
        <taxon>Mangrovibacillus</taxon>
    </lineage>
</organism>
<feature type="transmembrane region" description="Helical" evidence="1">
    <location>
        <begin position="58"/>
        <end position="77"/>
    </location>
</feature>
<evidence type="ECO:0000256" key="1">
    <source>
        <dbReference type="SAM" id="Phobius"/>
    </source>
</evidence>
<keyword evidence="3" id="KW-1185">Reference proteome</keyword>
<protein>
    <submittedName>
        <fullName evidence="2">ABC transporter permease</fullName>
    </submittedName>
</protein>
<accession>A0A7S8HEZ5</accession>
<dbReference type="InterPro" id="IPR010288">
    <property type="entry name" value="EcsB_ABC"/>
</dbReference>
<feature type="transmembrane region" description="Helical" evidence="1">
    <location>
        <begin position="345"/>
        <end position="367"/>
    </location>
</feature>
<keyword evidence="1" id="KW-0812">Transmembrane</keyword>
<dbReference type="AlphaFoldDB" id="A0A7S8HEZ5"/>
<feature type="transmembrane region" description="Helical" evidence="1">
    <location>
        <begin position="305"/>
        <end position="324"/>
    </location>
</feature>
<dbReference type="KEGG" id="mcui:G8O30_03010"/>
<dbReference type="Proteomes" id="UP000593626">
    <property type="component" value="Chromosome"/>
</dbReference>
<evidence type="ECO:0000313" key="2">
    <source>
        <dbReference type="EMBL" id="QPC45996.1"/>
    </source>
</evidence>
<sequence>MNNLWQKRREEALKELKRYGRYMFNDHLLVVFIFALGGLAFYYQQWIETLTASFPAEWVLAGVLGIAVTYSPFYSLLKEADMVYWTPMENRLKSYFKQAMRVSVLLQTLLVTVLYLVLVPLERAILETPLVVRLLTIILLATLKLCNVLYITERKQLEKEMLFVTILRTVMNIFLLWLYFGVHWIVGIVVGAVFYSILLIVKRKQSQKLFLPWERLVEEQRLHWLRFYRLANLFTDVPAIKGSTKRRAYLDFVFTIFKSVKEKPYFYLIGRTILRQDEWFGLILRLTVLGSVFLVGISSPILGSGLALLFMWLTAIQLLPLVHVHDQMVLQELYPVKSDQKQKAVLFWVKTILSFQALIYMIVHLIIHEYQHAILMLGIYVVFIIFFTSIYAPRRLSKRFEE</sequence>
<feature type="transmembrane region" description="Helical" evidence="1">
    <location>
        <begin position="98"/>
        <end position="118"/>
    </location>
</feature>